<protein>
    <submittedName>
        <fullName evidence="1">Uncharacterized protein</fullName>
    </submittedName>
</protein>
<proteinExistence type="predicted"/>
<dbReference type="RefSeq" id="WP_260560452.1">
    <property type="nucleotide sequence ID" value="NZ_BAABEC010000020.1"/>
</dbReference>
<organism evidence="1 2">
    <name type="scientific">Deinococcus rubellus</name>
    <dbReference type="NCBI Taxonomy" id="1889240"/>
    <lineage>
        <taxon>Bacteria</taxon>
        <taxon>Thermotogati</taxon>
        <taxon>Deinococcota</taxon>
        <taxon>Deinococci</taxon>
        <taxon>Deinococcales</taxon>
        <taxon>Deinococcaceae</taxon>
        <taxon>Deinococcus</taxon>
    </lineage>
</organism>
<name>A0ABY5YIK6_9DEIO</name>
<evidence type="ECO:0000313" key="1">
    <source>
        <dbReference type="EMBL" id="UWX64177.1"/>
    </source>
</evidence>
<reference evidence="1" key="1">
    <citation type="submission" date="2022-09" db="EMBL/GenBank/DDBJ databases">
        <title>genome sequence of Deinococcus rubellus.</title>
        <authorList>
            <person name="Srinivasan S."/>
        </authorList>
    </citation>
    <scope>NUCLEOTIDE SEQUENCE</scope>
    <source>
        <strain evidence="1">Ant6</strain>
    </source>
</reference>
<dbReference type="Proteomes" id="UP001060261">
    <property type="component" value="Chromosome"/>
</dbReference>
<dbReference type="EMBL" id="CP104213">
    <property type="protein sequence ID" value="UWX64177.1"/>
    <property type="molecule type" value="Genomic_DNA"/>
</dbReference>
<sequence length="83" mass="8780">MTSAESATLTAAHVYAAAMRAESTARKAYKLTQRAPGTPAPEVRRLHDAMVRAEDATMEARSAMIRAVRGLNGRNAADIVGAP</sequence>
<keyword evidence="2" id="KW-1185">Reference proteome</keyword>
<gene>
    <name evidence="1" type="ORF">N0D28_00400</name>
</gene>
<evidence type="ECO:0000313" key="2">
    <source>
        <dbReference type="Proteomes" id="UP001060261"/>
    </source>
</evidence>
<accession>A0ABY5YIK6</accession>